<reference evidence="2" key="1">
    <citation type="submission" date="2018-05" db="EMBL/GenBank/DDBJ databases">
        <authorList>
            <person name="Lanie J.A."/>
            <person name="Ng W.-L."/>
            <person name="Kazmierczak K.M."/>
            <person name="Andrzejewski T.M."/>
            <person name="Davidsen T.M."/>
            <person name="Wayne K.J."/>
            <person name="Tettelin H."/>
            <person name="Glass J.I."/>
            <person name="Rusch D."/>
            <person name="Podicherti R."/>
            <person name="Tsui H.-C.T."/>
            <person name="Winkler M.E."/>
        </authorList>
    </citation>
    <scope>NUCLEOTIDE SEQUENCE</scope>
</reference>
<dbReference type="SMART" id="SM00341">
    <property type="entry name" value="HRDC"/>
    <property type="match status" value="1"/>
</dbReference>
<dbReference type="InterPro" id="IPR010997">
    <property type="entry name" value="HRDC-like_sf"/>
</dbReference>
<organism evidence="2">
    <name type="scientific">marine metagenome</name>
    <dbReference type="NCBI Taxonomy" id="408172"/>
    <lineage>
        <taxon>unclassified sequences</taxon>
        <taxon>metagenomes</taxon>
        <taxon>ecological metagenomes</taxon>
    </lineage>
</organism>
<evidence type="ECO:0000259" key="1">
    <source>
        <dbReference type="PROSITE" id="PS50967"/>
    </source>
</evidence>
<feature type="non-terminal residue" evidence="2">
    <location>
        <position position="398"/>
    </location>
</feature>
<evidence type="ECO:0000313" key="2">
    <source>
        <dbReference type="EMBL" id="SVB78087.1"/>
    </source>
</evidence>
<dbReference type="EMBL" id="UINC01057192">
    <property type="protein sequence ID" value="SVB78087.1"/>
    <property type="molecule type" value="Genomic_DNA"/>
</dbReference>
<name>A0A382GTR4_9ZZZZ</name>
<dbReference type="PROSITE" id="PS50967">
    <property type="entry name" value="HRDC"/>
    <property type="match status" value="1"/>
</dbReference>
<dbReference type="GO" id="GO:0003676">
    <property type="term" value="F:nucleic acid binding"/>
    <property type="evidence" value="ECO:0007669"/>
    <property type="project" value="InterPro"/>
</dbReference>
<accession>A0A382GTR4</accession>
<sequence length="398" mass="45905">MTPGHTKESESLGLRETLRRYRLDQARDDDVPPYFIFWDSTLDQLCEELPRDDEALSNIHRFGGQETRDKYGEDVLKIIDKWVGEQLDKGLPLVPTTTSAHQQGELTPHSEDPLSQFAGGMLGDSPWTRIVGDLYESFCGANRKATKKHIGDRTGCKRTNVNSVLSRMKELDFFDEDALREGKYMLDPTKPKVSSLIFALAELEGGHRSQEVEHRIKHLMKHRRSSQPDVSVKIGDREIEIDAKRLIGFSSQIDSAIQEEMFDEVDFREILSRLESIREMKERLVKSSDLQSQIREQMEQAKYAYSHANESFIEFQTGWEELRISSAKQKGDSIENQLKMADLLKYQQTKQHQMVEEQMMNLHRLEDIVETWGHENTRISTEDAIALTTQVLLEFSPD</sequence>
<protein>
    <recommendedName>
        <fullName evidence="1">HRDC domain-containing protein</fullName>
    </recommendedName>
</protein>
<dbReference type="InterPro" id="IPR044876">
    <property type="entry name" value="HRDC_dom_sf"/>
</dbReference>
<dbReference type="GO" id="GO:0000166">
    <property type="term" value="F:nucleotide binding"/>
    <property type="evidence" value="ECO:0007669"/>
    <property type="project" value="InterPro"/>
</dbReference>
<dbReference type="AlphaFoldDB" id="A0A382GTR4"/>
<dbReference type="Gene3D" id="1.10.150.80">
    <property type="entry name" value="HRDC domain"/>
    <property type="match status" value="1"/>
</dbReference>
<dbReference type="Pfam" id="PF00570">
    <property type="entry name" value="HRDC"/>
    <property type="match status" value="1"/>
</dbReference>
<dbReference type="SUPFAM" id="SSF47819">
    <property type="entry name" value="HRDC-like"/>
    <property type="match status" value="1"/>
</dbReference>
<proteinExistence type="predicted"/>
<dbReference type="InterPro" id="IPR002121">
    <property type="entry name" value="HRDC_dom"/>
</dbReference>
<gene>
    <name evidence="2" type="ORF">METZ01_LOCUS230941</name>
</gene>
<feature type="domain" description="HRDC" evidence="1">
    <location>
        <begin position="8"/>
        <end position="89"/>
    </location>
</feature>